<feature type="domain" description="ABC transporter" evidence="3">
    <location>
        <begin position="6"/>
        <end position="213"/>
    </location>
</feature>
<dbReference type="InterPro" id="IPR050334">
    <property type="entry name" value="Molybdenum_import_ModC"/>
</dbReference>
<dbReference type="EMBL" id="RKQN01000006">
    <property type="protein sequence ID" value="RPE74805.1"/>
    <property type="molecule type" value="Genomic_DNA"/>
</dbReference>
<dbReference type="InterPro" id="IPR003439">
    <property type="entry name" value="ABC_transporter-like_ATP-bd"/>
</dbReference>
<evidence type="ECO:0000256" key="2">
    <source>
        <dbReference type="ARBA" id="ARBA00022840"/>
    </source>
</evidence>
<dbReference type="PROSITE" id="PS50893">
    <property type="entry name" value="ABC_TRANSPORTER_2"/>
    <property type="match status" value="1"/>
</dbReference>
<dbReference type="RefSeq" id="WP_199742140.1">
    <property type="nucleotide sequence ID" value="NZ_RKQN01000006.1"/>
</dbReference>
<dbReference type="SMART" id="SM00382">
    <property type="entry name" value="AAA"/>
    <property type="match status" value="1"/>
</dbReference>
<dbReference type="Proteomes" id="UP000269708">
    <property type="component" value="Unassembled WGS sequence"/>
</dbReference>
<dbReference type="InterPro" id="IPR003593">
    <property type="entry name" value="AAA+_ATPase"/>
</dbReference>
<gene>
    <name evidence="4" type="ORF">EDC50_3018</name>
</gene>
<dbReference type="PANTHER" id="PTHR43514">
    <property type="entry name" value="ABC TRANSPORTER I FAMILY MEMBER 10"/>
    <property type="match status" value="1"/>
</dbReference>
<evidence type="ECO:0000256" key="1">
    <source>
        <dbReference type="ARBA" id="ARBA00022741"/>
    </source>
</evidence>
<reference evidence="4 5" key="1">
    <citation type="submission" date="2018-11" db="EMBL/GenBank/DDBJ databases">
        <title>Genomic Encyclopedia of Type Strains, Phase IV (KMG-IV): sequencing the most valuable type-strain genomes for metagenomic binning, comparative biology and taxonomic classification.</title>
        <authorList>
            <person name="Goeker M."/>
        </authorList>
    </citation>
    <scope>NUCLEOTIDE SEQUENCE [LARGE SCALE GENOMIC DNA]</scope>
    <source>
        <strain evidence="4 5">DSM 25623</strain>
    </source>
</reference>
<keyword evidence="5" id="KW-1185">Reference proteome</keyword>
<protein>
    <submittedName>
        <fullName evidence="4">Molybdate transport system ATP-binding protein</fullName>
    </submittedName>
</protein>
<evidence type="ECO:0000259" key="3">
    <source>
        <dbReference type="PROSITE" id="PS50893"/>
    </source>
</evidence>
<dbReference type="GO" id="GO:0016887">
    <property type="term" value="F:ATP hydrolysis activity"/>
    <property type="evidence" value="ECO:0007669"/>
    <property type="project" value="InterPro"/>
</dbReference>
<dbReference type="InterPro" id="IPR027417">
    <property type="entry name" value="P-loop_NTPase"/>
</dbReference>
<evidence type="ECO:0000313" key="4">
    <source>
        <dbReference type="EMBL" id="RPE74805.1"/>
    </source>
</evidence>
<name>A0A3N4V0W5_9GAMM</name>
<dbReference type="Gene3D" id="3.40.50.300">
    <property type="entry name" value="P-loop containing nucleotide triphosphate hydrolases"/>
    <property type="match status" value="1"/>
</dbReference>
<keyword evidence="1" id="KW-0547">Nucleotide-binding</keyword>
<dbReference type="SUPFAM" id="SSF52540">
    <property type="entry name" value="P-loop containing nucleoside triphosphate hydrolases"/>
    <property type="match status" value="1"/>
</dbReference>
<sequence>MSEHPAPAFLLDFVLRRGEFQRSVRIRSARRVIALVGASGAGKTSVLHAIAGLLRPQRGRIEIGGRCLFDSAGGIDEPAHRRRIGYVFQDGRLFPHLDVRGNLLYGHRPARGEPHPRFEFDAIVELLGIGALLPRAVSGLSGGETQRVAIGRALLSQPRILLLDEPLSMLDMDRRDELLPYLQRVRDETALPMIYVSHYPEEVRRIADEVHAVG</sequence>
<proteinExistence type="predicted"/>
<evidence type="ECO:0000313" key="5">
    <source>
        <dbReference type="Proteomes" id="UP000269708"/>
    </source>
</evidence>
<organism evidence="4 5">
    <name type="scientific">Vulcaniibacterium tengchongense</name>
    <dbReference type="NCBI Taxonomy" id="1273429"/>
    <lineage>
        <taxon>Bacteria</taxon>
        <taxon>Pseudomonadati</taxon>
        <taxon>Pseudomonadota</taxon>
        <taxon>Gammaproteobacteria</taxon>
        <taxon>Lysobacterales</taxon>
        <taxon>Lysobacteraceae</taxon>
        <taxon>Vulcaniibacterium</taxon>
    </lineage>
</organism>
<dbReference type="PANTHER" id="PTHR43514:SF4">
    <property type="entry name" value="ABC TRANSPORTER I FAMILY MEMBER 10"/>
    <property type="match status" value="1"/>
</dbReference>
<dbReference type="Pfam" id="PF00005">
    <property type="entry name" value="ABC_tran"/>
    <property type="match status" value="1"/>
</dbReference>
<accession>A0A3N4V0W5</accession>
<dbReference type="AlphaFoldDB" id="A0A3N4V0W5"/>
<comment type="caution">
    <text evidence="4">The sequence shown here is derived from an EMBL/GenBank/DDBJ whole genome shotgun (WGS) entry which is preliminary data.</text>
</comment>
<dbReference type="GO" id="GO:0005524">
    <property type="term" value="F:ATP binding"/>
    <property type="evidence" value="ECO:0007669"/>
    <property type="project" value="UniProtKB-KW"/>
</dbReference>
<keyword evidence="2 4" id="KW-0067">ATP-binding</keyword>